<dbReference type="GO" id="GO:0005634">
    <property type="term" value="C:nucleus"/>
    <property type="evidence" value="ECO:0007669"/>
    <property type="project" value="UniProtKB-SubCell"/>
</dbReference>
<proteinExistence type="predicted"/>
<dbReference type="EMBL" id="JBBPFD010000008">
    <property type="protein sequence ID" value="KAK7916240.1"/>
    <property type="molecule type" value="Genomic_DNA"/>
</dbReference>
<sequence>MGYYCSICFLFYVNEEAAKRTHCSSQAHYSQLQVSLTSLQQLGPLQSTPGQSNPTAAARPTTASSRSVNPTAAARPTTASSSSQAHYSQLQISLTPQEQPAPLQSAPGQSNPTASQSSSAAAAKPTTVISRSV</sequence>
<evidence type="ECO:0000256" key="1">
    <source>
        <dbReference type="ARBA" id="ARBA00004123"/>
    </source>
</evidence>
<dbReference type="AlphaFoldDB" id="A0AAW0P4I4"/>
<evidence type="ECO:0000256" key="6">
    <source>
        <dbReference type="SAM" id="MobiDB-lite"/>
    </source>
</evidence>
<evidence type="ECO:0000256" key="2">
    <source>
        <dbReference type="ARBA" id="ARBA00022723"/>
    </source>
</evidence>
<name>A0AAW0P4I4_9GOBI</name>
<evidence type="ECO:0000259" key="7">
    <source>
        <dbReference type="PROSITE" id="PS50171"/>
    </source>
</evidence>
<evidence type="ECO:0000256" key="4">
    <source>
        <dbReference type="ARBA" id="ARBA00022833"/>
    </source>
</evidence>
<feature type="compositionally biased region" description="Low complexity" evidence="6">
    <location>
        <begin position="114"/>
        <end position="123"/>
    </location>
</feature>
<accession>A0AAW0P4I4</accession>
<evidence type="ECO:0000256" key="5">
    <source>
        <dbReference type="ARBA" id="ARBA00023242"/>
    </source>
</evidence>
<dbReference type="InterPro" id="IPR000690">
    <property type="entry name" value="Matrin/U1-C_Znf_C2H2"/>
</dbReference>
<comment type="subcellular location">
    <subcellularLocation>
        <location evidence="1">Nucleus</location>
    </subcellularLocation>
</comment>
<keyword evidence="9" id="KW-1185">Reference proteome</keyword>
<evidence type="ECO:0000313" key="8">
    <source>
        <dbReference type="EMBL" id="KAK7916240.1"/>
    </source>
</evidence>
<dbReference type="GO" id="GO:0008270">
    <property type="term" value="F:zinc ion binding"/>
    <property type="evidence" value="ECO:0007669"/>
    <property type="project" value="UniProtKB-KW"/>
</dbReference>
<keyword evidence="3" id="KW-0863">Zinc-finger</keyword>
<keyword evidence="5" id="KW-0539">Nucleus</keyword>
<evidence type="ECO:0000256" key="3">
    <source>
        <dbReference type="ARBA" id="ARBA00022771"/>
    </source>
</evidence>
<feature type="compositionally biased region" description="Polar residues" evidence="6">
    <location>
        <begin position="84"/>
        <end position="98"/>
    </location>
</feature>
<dbReference type="Proteomes" id="UP001460270">
    <property type="component" value="Unassembled WGS sequence"/>
</dbReference>
<dbReference type="GO" id="GO:0003676">
    <property type="term" value="F:nucleic acid binding"/>
    <property type="evidence" value="ECO:0007669"/>
    <property type="project" value="InterPro"/>
</dbReference>
<dbReference type="PROSITE" id="PS50171">
    <property type="entry name" value="ZF_MATRIN"/>
    <property type="match status" value="1"/>
</dbReference>
<evidence type="ECO:0000313" key="9">
    <source>
        <dbReference type="Proteomes" id="UP001460270"/>
    </source>
</evidence>
<feature type="compositionally biased region" description="Low complexity" evidence="6">
    <location>
        <begin position="54"/>
        <end position="83"/>
    </location>
</feature>
<organism evidence="8 9">
    <name type="scientific">Mugilogobius chulae</name>
    <name type="common">yellowstripe goby</name>
    <dbReference type="NCBI Taxonomy" id="88201"/>
    <lineage>
        <taxon>Eukaryota</taxon>
        <taxon>Metazoa</taxon>
        <taxon>Chordata</taxon>
        <taxon>Craniata</taxon>
        <taxon>Vertebrata</taxon>
        <taxon>Euteleostomi</taxon>
        <taxon>Actinopterygii</taxon>
        <taxon>Neopterygii</taxon>
        <taxon>Teleostei</taxon>
        <taxon>Neoteleostei</taxon>
        <taxon>Acanthomorphata</taxon>
        <taxon>Gobiaria</taxon>
        <taxon>Gobiiformes</taxon>
        <taxon>Gobioidei</taxon>
        <taxon>Gobiidae</taxon>
        <taxon>Gobionellinae</taxon>
        <taxon>Mugilogobius</taxon>
    </lineage>
</organism>
<feature type="domain" description="Matrin-type" evidence="7">
    <location>
        <begin position="3"/>
        <end position="34"/>
    </location>
</feature>
<feature type="compositionally biased region" description="Polar residues" evidence="6">
    <location>
        <begin position="43"/>
        <end position="53"/>
    </location>
</feature>
<keyword evidence="2" id="KW-0479">Metal-binding</keyword>
<feature type="region of interest" description="Disordered" evidence="6">
    <location>
        <begin position="41"/>
        <end position="133"/>
    </location>
</feature>
<gene>
    <name evidence="8" type="ORF">WMY93_012001</name>
</gene>
<comment type="caution">
    <text evidence="8">The sequence shown here is derived from an EMBL/GenBank/DDBJ whole genome shotgun (WGS) entry which is preliminary data.</text>
</comment>
<keyword evidence="4" id="KW-0862">Zinc</keyword>
<protein>
    <recommendedName>
        <fullName evidence="7">Matrin-type domain-containing protein</fullName>
    </recommendedName>
</protein>
<reference evidence="9" key="1">
    <citation type="submission" date="2024-04" db="EMBL/GenBank/DDBJ databases">
        <title>Salinicola lusitanus LLJ914,a marine bacterium isolated from the Okinawa Trough.</title>
        <authorList>
            <person name="Li J."/>
        </authorList>
    </citation>
    <scope>NUCLEOTIDE SEQUENCE [LARGE SCALE GENOMIC DNA]</scope>
</reference>